<name>A0A2A2EEB5_9BIFI</name>
<feature type="transmembrane region" description="Helical" evidence="6">
    <location>
        <begin position="175"/>
        <end position="192"/>
    </location>
</feature>
<feature type="binding site" evidence="5">
    <location>
        <position position="157"/>
    </location>
    <ligand>
        <name>Zn(2+)</name>
        <dbReference type="ChEBI" id="CHEBI:29105"/>
    </ligand>
</feature>
<evidence type="ECO:0000256" key="3">
    <source>
        <dbReference type="ARBA" id="ARBA00022989"/>
    </source>
</evidence>
<feature type="transmembrane region" description="Helical" evidence="6">
    <location>
        <begin position="199"/>
        <end position="218"/>
    </location>
</feature>
<dbReference type="InterPro" id="IPR004254">
    <property type="entry name" value="AdipoR/HlyIII-related"/>
</dbReference>
<evidence type="ECO:0000256" key="2">
    <source>
        <dbReference type="ARBA" id="ARBA00022692"/>
    </source>
</evidence>
<keyword evidence="5" id="KW-0479">Metal-binding</keyword>
<evidence type="ECO:0000256" key="1">
    <source>
        <dbReference type="ARBA" id="ARBA00004141"/>
    </source>
</evidence>
<evidence type="ECO:0000256" key="4">
    <source>
        <dbReference type="ARBA" id="ARBA00023136"/>
    </source>
</evidence>
<dbReference type="Pfam" id="PF03006">
    <property type="entry name" value="HlyIII"/>
    <property type="match status" value="1"/>
</dbReference>
<feature type="transmembrane region" description="Helical" evidence="6">
    <location>
        <begin position="110"/>
        <end position="130"/>
    </location>
</feature>
<dbReference type="GO" id="GO:0016020">
    <property type="term" value="C:membrane"/>
    <property type="evidence" value="ECO:0007669"/>
    <property type="project" value="UniProtKB-SubCell"/>
</dbReference>
<feature type="binding site" evidence="5">
    <location>
        <position position="287"/>
    </location>
    <ligand>
        <name>Zn(2+)</name>
        <dbReference type="ChEBI" id="CHEBI:29105"/>
    </ligand>
</feature>
<keyword evidence="4 6" id="KW-0472">Membrane</keyword>
<feature type="transmembrane region" description="Helical" evidence="6">
    <location>
        <begin position="289"/>
        <end position="309"/>
    </location>
</feature>
<comment type="subcellular location">
    <subcellularLocation>
        <location evidence="1">Membrane</location>
        <topology evidence="1">Multi-pass membrane protein</topology>
    </subcellularLocation>
</comment>
<evidence type="ECO:0000256" key="6">
    <source>
        <dbReference type="SAM" id="Phobius"/>
    </source>
</evidence>
<evidence type="ECO:0000313" key="7">
    <source>
        <dbReference type="EMBL" id="PAU67275.1"/>
    </source>
</evidence>
<keyword evidence="8" id="KW-1185">Reference proteome</keyword>
<feature type="transmembrane region" description="Helical" evidence="6">
    <location>
        <begin position="137"/>
        <end position="155"/>
    </location>
</feature>
<accession>A0A2A2EEB5</accession>
<protein>
    <submittedName>
        <fullName evidence="7">Hemolysin III</fullName>
    </submittedName>
</protein>
<keyword evidence="2 6" id="KW-0812">Transmembrane</keyword>
<keyword evidence="5" id="KW-0862">Zinc</keyword>
<dbReference type="PANTHER" id="PTHR20855">
    <property type="entry name" value="ADIPOR/PROGESTIN RECEPTOR-RELATED"/>
    <property type="match status" value="1"/>
</dbReference>
<dbReference type="GO" id="GO:0046872">
    <property type="term" value="F:metal ion binding"/>
    <property type="evidence" value="ECO:0007669"/>
    <property type="project" value="UniProtKB-KW"/>
</dbReference>
<evidence type="ECO:0000313" key="8">
    <source>
        <dbReference type="Proteomes" id="UP000218399"/>
    </source>
</evidence>
<reference evidence="7 8" key="1">
    <citation type="journal article" date="2017" name="ISME J.">
        <title>Unveiling bifidobacterial biogeography across the mammalian branch of the tree of life.</title>
        <authorList>
            <person name="Milani C."/>
            <person name="Mangifesta M."/>
            <person name="Mancabelli L."/>
            <person name="Lugli G.A."/>
            <person name="James K."/>
            <person name="Duranti S."/>
            <person name="Turroni F."/>
            <person name="Ferrario C."/>
            <person name="Ossiprandi M.C."/>
            <person name="van Sinderen D."/>
            <person name="Ventura M."/>
        </authorList>
    </citation>
    <scope>NUCLEOTIDE SEQUENCE [LARGE SCALE GENOMIC DNA]</scope>
    <source>
        <strain evidence="8">Ham19E</strain>
    </source>
</reference>
<sequence>MTTDQTVDARPAHDVGGVYRDMGTQARLDAKREALAQAQRKALEAKAEAVRGKAHAKAAAIRAKADGRAEHVIAKGEAKAARIEGVRTARKPRKIRLDVHGREKPLMRGWLHACATPLAVAAGIVLICLAHGAGLKWACAIFMTSSLILFGNSAAYHLGDWSPRVTDVLRRIDHVNIFLLIAGTYTPVSFALDAFWRNTIIIGMWSCTAVAIGIHVIWINAPRWLYTIVYIIFGVSGVAFMGLFWTSPAAGPAVVWLLLAGGACYIAGAVVYALRRPDPWPKAFGFHEIFHLGTIAGYACHMVAIYLVICHLA</sequence>
<feature type="transmembrane region" description="Helical" evidence="6">
    <location>
        <begin position="253"/>
        <end position="274"/>
    </location>
</feature>
<dbReference type="EMBL" id="MVOH01000015">
    <property type="protein sequence ID" value="PAU67275.1"/>
    <property type="molecule type" value="Genomic_DNA"/>
</dbReference>
<comment type="caution">
    <text evidence="7">The sequence shown here is derived from an EMBL/GenBank/DDBJ whole genome shotgun (WGS) entry which is preliminary data.</text>
</comment>
<organism evidence="7 8">
    <name type="scientific">Bifidobacterium criceti</name>
    <dbReference type="NCBI Taxonomy" id="1960969"/>
    <lineage>
        <taxon>Bacteria</taxon>
        <taxon>Bacillati</taxon>
        <taxon>Actinomycetota</taxon>
        <taxon>Actinomycetes</taxon>
        <taxon>Bifidobacteriales</taxon>
        <taxon>Bifidobacteriaceae</taxon>
        <taxon>Bifidobacterium</taxon>
    </lineage>
</organism>
<keyword evidence="3 6" id="KW-1133">Transmembrane helix</keyword>
<gene>
    <name evidence="7" type="ORF">B1526_1360</name>
</gene>
<dbReference type="AlphaFoldDB" id="A0A2A2EEB5"/>
<dbReference type="Proteomes" id="UP000218399">
    <property type="component" value="Unassembled WGS sequence"/>
</dbReference>
<evidence type="ECO:0000256" key="5">
    <source>
        <dbReference type="PIRSR" id="PIRSR604254-1"/>
    </source>
</evidence>
<dbReference type="PANTHER" id="PTHR20855:SF3">
    <property type="entry name" value="LD03007P"/>
    <property type="match status" value="1"/>
</dbReference>
<feature type="transmembrane region" description="Helical" evidence="6">
    <location>
        <begin position="224"/>
        <end position="246"/>
    </location>
</feature>
<feature type="binding site" evidence="5">
    <location>
        <position position="291"/>
    </location>
    <ligand>
        <name>Zn(2+)</name>
        <dbReference type="ChEBI" id="CHEBI:29105"/>
    </ligand>
</feature>
<proteinExistence type="predicted"/>